<evidence type="ECO:0000256" key="2">
    <source>
        <dbReference type="ARBA" id="ARBA00022737"/>
    </source>
</evidence>
<dbReference type="PANTHER" id="PTHR24409:SF295">
    <property type="entry name" value="AZ2-RELATED"/>
    <property type="match status" value="1"/>
</dbReference>
<evidence type="ECO:0000256" key="5">
    <source>
        <dbReference type="PROSITE-ProRule" id="PRU00042"/>
    </source>
</evidence>
<sequence>MPPKITNRFALFSVDENEEPKPVKKPPEKDNPFVNQVADKDTPWQEVRRNGSSIPKPLKTLTIRDTNRKPPLPVNNTLATQTRQVSATSQSSPEHDRPVTSRENWCGICSRYFSSKSQIQAHVKSMPGHERYCNLCRRVFVDRNGLQNHIDNAAGHSIFCNLCLSAFLNEFGLRNHFENNNAVGHRYACLICLLGFKTKAELEHHLLTGQKHVWCTTCHRRFRNQEDRDAHWAITNKHKHCLQPACDFDAPNAAALEKHIEEDHFRCEGCKRIFSTKGRLINHYSACEYDVPCPNKCGTLCAGQPELARHLAACFHCAECGYDAMGESSHQLHIVSHTNNIDTISSTKTSGPIMPTKTSDALSCWACKSAHFHTPVELVQHLETCSKLPTKLLLTVLGKWWYSPLYMDLDVHAQIRRNEIHLDTMVSWLQEGVLHPFVCRADSCGRVTFGKLSDLVAHVREDNCGWDVDMLKLEGLKLEFDRACKEMKGST</sequence>
<dbReference type="EMBL" id="KZ805487">
    <property type="protein sequence ID" value="PVH95693.1"/>
    <property type="molecule type" value="Genomic_DNA"/>
</dbReference>
<dbReference type="InterPro" id="IPR036236">
    <property type="entry name" value="Znf_C2H2_sf"/>
</dbReference>
<feature type="compositionally biased region" description="Basic and acidic residues" evidence="6">
    <location>
        <begin position="38"/>
        <end position="49"/>
    </location>
</feature>
<feature type="region of interest" description="Disordered" evidence="6">
    <location>
        <begin position="1"/>
        <end position="101"/>
    </location>
</feature>
<keyword evidence="3 5" id="KW-0863">Zinc-finger</keyword>
<keyword evidence="9" id="KW-1185">Reference proteome</keyword>
<keyword evidence="1" id="KW-0479">Metal-binding</keyword>
<evidence type="ECO:0000259" key="7">
    <source>
        <dbReference type="PROSITE" id="PS50157"/>
    </source>
</evidence>
<dbReference type="GO" id="GO:0005634">
    <property type="term" value="C:nucleus"/>
    <property type="evidence" value="ECO:0007669"/>
    <property type="project" value="TreeGrafter"/>
</dbReference>
<dbReference type="Gene3D" id="3.30.160.60">
    <property type="entry name" value="Classic Zinc Finger"/>
    <property type="match status" value="2"/>
</dbReference>
<dbReference type="Pfam" id="PF12874">
    <property type="entry name" value="zf-met"/>
    <property type="match status" value="1"/>
</dbReference>
<keyword evidence="4" id="KW-0862">Zinc</keyword>
<dbReference type="GO" id="GO:0000977">
    <property type="term" value="F:RNA polymerase II transcription regulatory region sequence-specific DNA binding"/>
    <property type="evidence" value="ECO:0007669"/>
    <property type="project" value="TreeGrafter"/>
</dbReference>
<organism evidence="8 9">
    <name type="scientific">Periconia macrospinosa</name>
    <dbReference type="NCBI Taxonomy" id="97972"/>
    <lineage>
        <taxon>Eukaryota</taxon>
        <taxon>Fungi</taxon>
        <taxon>Dikarya</taxon>
        <taxon>Ascomycota</taxon>
        <taxon>Pezizomycotina</taxon>
        <taxon>Dothideomycetes</taxon>
        <taxon>Pleosporomycetidae</taxon>
        <taxon>Pleosporales</taxon>
        <taxon>Massarineae</taxon>
        <taxon>Periconiaceae</taxon>
        <taxon>Periconia</taxon>
    </lineage>
</organism>
<accession>A0A2V1DDL9</accession>
<feature type="compositionally biased region" description="Polar residues" evidence="6">
    <location>
        <begin position="74"/>
        <end position="92"/>
    </location>
</feature>
<dbReference type="GO" id="GO:0000981">
    <property type="term" value="F:DNA-binding transcription factor activity, RNA polymerase II-specific"/>
    <property type="evidence" value="ECO:0007669"/>
    <property type="project" value="TreeGrafter"/>
</dbReference>
<dbReference type="SMART" id="SM00355">
    <property type="entry name" value="ZnF_C2H2"/>
    <property type="match status" value="8"/>
</dbReference>
<gene>
    <name evidence="8" type="ORF">DM02DRAFT_659914</name>
</gene>
<evidence type="ECO:0000256" key="1">
    <source>
        <dbReference type="ARBA" id="ARBA00022723"/>
    </source>
</evidence>
<dbReference type="OrthoDB" id="6105938at2759"/>
<dbReference type="STRING" id="97972.A0A2V1DDL9"/>
<dbReference type="InterPro" id="IPR013087">
    <property type="entry name" value="Znf_C2H2_type"/>
</dbReference>
<dbReference type="PANTHER" id="PTHR24409">
    <property type="entry name" value="ZINC FINGER PROTEIN 142"/>
    <property type="match status" value="1"/>
</dbReference>
<evidence type="ECO:0000256" key="6">
    <source>
        <dbReference type="SAM" id="MobiDB-lite"/>
    </source>
</evidence>
<name>A0A2V1DDL9_9PLEO</name>
<dbReference type="GO" id="GO:0008270">
    <property type="term" value="F:zinc ion binding"/>
    <property type="evidence" value="ECO:0007669"/>
    <property type="project" value="UniProtKB-KW"/>
</dbReference>
<proteinExistence type="predicted"/>
<dbReference type="PROSITE" id="PS50157">
    <property type="entry name" value="ZINC_FINGER_C2H2_2"/>
    <property type="match status" value="1"/>
</dbReference>
<feature type="domain" description="C2H2-type" evidence="7">
    <location>
        <begin position="265"/>
        <end position="292"/>
    </location>
</feature>
<evidence type="ECO:0000313" key="8">
    <source>
        <dbReference type="EMBL" id="PVH95693.1"/>
    </source>
</evidence>
<dbReference type="AlphaFoldDB" id="A0A2V1DDL9"/>
<keyword evidence="2" id="KW-0677">Repeat</keyword>
<evidence type="ECO:0000313" key="9">
    <source>
        <dbReference type="Proteomes" id="UP000244855"/>
    </source>
</evidence>
<evidence type="ECO:0000256" key="3">
    <source>
        <dbReference type="ARBA" id="ARBA00022771"/>
    </source>
</evidence>
<evidence type="ECO:0000256" key="4">
    <source>
        <dbReference type="ARBA" id="ARBA00022833"/>
    </source>
</evidence>
<reference evidence="8 9" key="1">
    <citation type="journal article" date="2018" name="Sci. Rep.">
        <title>Comparative genomics provides insights into the lifestyle and reveals functional heterogeneity of dark septate endophytic fungi.</title>
        <authorList>
            <person name="Knapp D.G."/>
            <person name="Nemeth J.B."/>
            <person name="Barry K."/>
            <person name="Hainaut M."/>
            <person name="Henrissat B."/>
            <person name="Johnson J."/>
            <person name="Kuo A."/>
            <person name="Lim J.H.P."/>
            <person name="Lipzen A."/>
            <person name="Nolan M."/>
            <person name="Ohm R.A."/>
            <person name="Tamas L."/>
            <person name="Grigoriev I.V."/>
            <person name="Spatafora J.W."/>
            <person name="Nagy L.G."/>
            <person name="Kovacs G.M."/>
        </authorList>
    </citation>
    <scope>NUCLEOTIDE SEQUENCE [LARGE SCALE GENOMIC DNA]</scope>
    <source>
        <strain evidence="8 9">DSE2036</strain>
    </source>
</reference>
<dbReference type="SUPFAM" id="SSF57667">
    <property type="entry name" value="beta-beta-alpha zinc fingers"/>
    <property type="match status" value="1"/>
</dbReference>
<feature type="compositionally biased region" description="Basic and acidic residues" evidence="6">
    <location>
        <begin position="19"/>
        <end position="31"/>
    </location>
</feature>
<dbReference type="Proteomes" id="UP000244855">
    <property type="component" value="Unassembled WGS sequence"/>
</dbReference>
<protein>
    <recommendedName>
        <fullName evidence="7">C2H2-type domain-containing protein</fullName>
    </recommendedName>
</protein>